<dbReference type="InterPro" id="IPR054508">
    <property type="entry name" value="PIR1-like_C"/>
</dbReference>
<evidence type="ECO:0000313" key="4">
    <source>
        <dbReference type="Proteomes" id="UP000033540"/>
    </source>
</evidence>
<protein>
    <submittedName>
        <fullName evidence="3">Ubiquitin 3 binding protein But2 C-terminal domain protein</fullName>
    </submittedName>
</protein>
<evidence type="ECO:0000259" key="1">
    <source>
        <dbReference type="Pfam" id="PF09792"/>
    </source>
</evidence>
<dbReference type="EMBL" id="JZEE01000661">
    <property type="protein sequence ID" value="KJK61659.1"/>
    <property type="molecule type" value="Genomic_DNA"/>
</dbReference>
<dbReference type="InterPro" id="IPR018620">
    <property type="entry name" value="Ubiquitin3-bd_protein_But2_C"/>
</dbReference>
<feature type="domain" description="Ubiquitin 3 binding protein But2 C-terminal" evidence="1">
    <location>
        <begin position="647"/>
        <end position="787"/>
    </location>
</feature>
<evidence type="ECO:0000259" key="2">
    <source>
        <dbReference type="Pfam" id="PF22799"/>
    </source>
</evidence>
<dbReference type="STRING" id="1403190.A0A0F0I1M1"/>
<dbReference type="OrthoDB" id="2593732at2759"/>
<feature type="domain" description="Cell wall mannoprotein PIR1-like C-terminal" evidence="2">
    <location>
        <begin position="538"/>
        <end position="610"/>
    </location>
</feature>
<sequence>MERDRQQVAAPAELDMSNVTNPLMPAKTAAPPVAFATDERRYFSYFQHHIIANFVAFFDWQLWQRLVLQMVDAEPAVYHAVNMLAAIHEDSVGRKMQLTGIRLDYPRHRFALEQSTRAFAFLRKRGRSHDPQVREVTLMCCLLFTLSEYLLGHYHNAFTHPQSGIRILNESQQVESGSKEQDLVEAFRRLDIMGTHYGIGPFMTSNLQFEDQGMSNFLPPKFESIEEALQAVRYLMAIEVPWVTKCWSLPGTEILANYDRLCQKQRAILSALEGFAERFEMFCQHKYATLGQKEQRGADLLRLQYLSQALTIKICLTHGPVPEYLIPEFVTLLAAHEAFIQKSSERPSIFLDIGIISGLYCVSNRCPDYRLRARAIKALQSWPHFQGMMNSNLVSAIAIVRMRSESGMSCQQETMPVLFDTEENLTQFLSDTLTFTQQAKDWPSLKYGLEYQFFETSNISFHFQDPRPILFSIMKSLFVTLAAFAASTQALTGRTTNCCFHLTASGGASGTVGQLSDGQNRIGDHSLSTAQFCISSDGSITDGSGRGCILTPPTTQFQCDQGATPESGFSISPSGLLEFQGSSEFLACDTGQNGGRNIHVTPSKDLGQCVIVELKADSCAPSASTAPSATPSSSKSCPTTLSSGNFEFPHLIIPVDSKSPNTAFGTSFNGKVTSTISSIFNFDIPQADSGKMCNLVFLFPQKADLQTSSFSFSGDGKINFSKLSKAATTSTTFKNAPSTSQDLGDITISPGHSFVVSTFSCPAGETIAFEMKNAGTTDLDFFEDFNPPPIGLFITVC</sequence>
<evidence type="ECO:0000313" key="3">
    <source>
        <dbReference type="EMBL" id="KJK61659.1"/>
    </source>
</evidence>
<dbReference type="Pfam" id="PF09792">
    <property type="entry name" value="But2"/>
    <property type="match status" value="1"/>
</dbReference>
<dbReference type="Proteomes" id="UP000033540">
    <property type="component" value="Unassembled WGS sequence"/>
</dbReference>
<accession>A0A0F0I1M1</accession>
<organism evidence="3 4">
    <name type="scientific">Aspergillus parasiticus (strain ATCC 56775 / NRRL 5862 / SRRC 143 / SU-1)</name>
    <dbReference type="NCBI Taxonomy" id="1403190"/>
    <lineage>
        <taxon>Eukaryota</taxon>
        <taxon>Fungi</taxon>
        <taxon>Dikarya</taxon>
        <taxon>Ascomycota</taxon>
        <taxon>Pezizomycotina</taxon>
        <taxon>Eurotiomycetes</taxon>
        <taxon>Eurotiomycetidae</taxon>
        <taxon>Eurotiales</taxon>
        <taxon>Aspergillaceae</taxon>
        <taxon>Aspergillus</taxon>
        <taxon>Aspergillus subgen. Circumdati</taxon>
    </lineage>
</organism>
<reference evidence="3 4" key="1">
    <citation type="submission" date="2015-02" db="EMBL/GenBank/DDBJ databases">
        <title>Draft genome sequence of Aspergillus parasiticus SU-1.</title>
        <authorList>
            <person name="Yu J."/>
            <person name="Fedorova N."/>
            <person name="Yin Y."/>
            <person name="Losada L."/>
            <person name="Zafar N."/>
            <person name="Taujale R."/>
            <person name="Ehrlich K.C."/>
            <person name="Bhatnagar D."/>
            <person name="Cleveland T.E."/>
            <person name="Bennett J.W."/>
            <person name="Nierman W.C."/>
        </authorList>
    </citation>
    <scope>NUCLEOTIDE SEQUENCE [LARGE SCALE GENOMIC DNA]</scope>
    <source>
        <strain evidence="4">ATCC 56775 / NRRL 5862 / SRRC 143 / SU-1</strain>
    </source>
</reference>
<comment type="caution">
    <text evidence="3">The sequence shown here is derived from an EMBL/GenBank/DDBJ whole genome shotgun (WGS) entry which is preliminary data.</text>
</comment>
<dbReference type="PANTHER" id="PTHR39613:SF1">
    <property type="entry name" value="ANCHORED CELL WALL PROTEIN, PUTATIVE (AFU_ORTHOLOGUE AFUA_4G08960)-RELATED"/>
    <property type="match status" value="1"/>
</dbReference>
<dbReference type="AlphaFoldDB" id="A0A0F0I1M1"/>
<gene>
    <name evidence="3" type="ORF">P875_00086792</name>
</gene>
<proteinExistence type="predicted"/>
<dbReference type="Pfam" id="PF22799">
    <property type="entry name" value="PIR1-like_C"/>
    <property type="match status" value="1"/>
</dbReference>
<name>A0A0F0I1M1_ASPPU</name>
<dbReference type="PANTHER" id="PTHR39613">
    <property type="entry name" value="ANCHORED CELL WALL PROTEIN, PUTATIVE (AFU_ORTHOLOGUE AFUA_4G08960)-RELATED"/>
    <property type="match status" value="1"/>
</dbReference>